<gene>
    <name evidence="1" type="ORF">DRW41_01005</name>
</gene>
<dbReference type="OrthoDB" id="4986073at2"/>
<dbReference type="Proteomes" id="UP000257144">
    <property type="component" value="Unassembled WGS sequence"/>
</dbReference>
<dbReference type="InterPro" id="IPR043128">
    <property type="entry name" value="Rev_trsase/Diguanyl_cyclase"/>
</dbReference>
<dbReference type="AlphaFoldDB" id="A0A3D8GVE5"/>
<dbReference type="Gene3D" id="3.30.70.270">
    <property type="match status" value="1"/>
</dbReference>
<dbReference type="EMBL" id="QNQT01000001">
    <property type="protein sequence ID" value="RDU38179.1"/>
    <property type="molecule type" value="Genomic_DNA"/>
</dbReference>
<evidence type="ECO:0008006" key="3">
    <source>
        <dbReference type="Google" id="ProtNLM"/>
    </source>
</evidence>
<protein>
    <recommendedName>
        <fullName evidence="3">Transcriptional regulator</fullName>
    </recommendedName>
</protein>
<name>A0A3D8GVE5_9BACI</name>
<evidence type="ECO:0000313" key="2">
    <source>
        <dbReference type="Proteomes" id="UP000257144"/>
    </source>
</evidence>
<keyword evidence="2" id="KW-1185">Reference proteome</keyword>
<evidence type="ECO:0000313" key="1">
    <source>
        <dbReference type="EMBL" id="RDU38179.1"/>
    </source>
</evidence>
<comment type="caution">
    <text evidence="1">The sequence shown here is derived from an EMBL/GenBank/DDBJ whole genome shotgun (WGS) entry which is preliminary data.</text>
</comment>
<proteinExistence type="predicted"/>
<dbReference type="RefSeq" id="WP_115450102.1">
    <property type="nucleotide sequence ID" value="NZ_QNQT01000001.1"/>
</dbReference>
<accession>A0A3D8GVE5</accession>
<sequence length="442" mass="50943">MKITVGVIGPEDSVNHILNFAESFDGLELIPFYYDDLSQIDNIVHHNQPLVDQWFFSGQVPYTYAVAKNLATEENSYYPPLYGASLLGKVVEANLEMDKVLKVISLDTIQEEELDTTKRFFSLQDLKVFSYSYPDYRPNEEIIRFHQQLYEEGKSEVAFTCLRGVYDSLIKLGIPCYRIFPSQLSIYFALRILKERGESSLYQRSQLALLGIEMIQAETNDEFFNSYEHKHKELNLKSLLIEIAERVNGSFVQIGDGLYFIYTTRGEIEIKIDKKDLYHLIDTVYSRTNFKLRIGLGYGITALQAEENVQAAFRHARKRQDPAIVQVDENRQVTEFISDKDDLTICFQNWTSDGWAEKLRKSNISPSSLSKIQALSNFYKKMEVNSHDVAVWLGSSERNARRILLEMETLGLAKSKTVRLDDSKGRPRKVYRLLLNEQAGKP</sequence>
<organism evidence="1 2">
    <name type="scientific">Neobacillus piezotolerans</name>
    <dbReference type="NCBI Taxonomy" id="2259171"/>
    <lineage>
        <taxon>Bacteria</taxon>
        <taxon>Bacillati</taxon>
        <taxon>Bacillota</taxon>
        <taxon>Bacilli</taxon>
        <taxon>Bacillales</taxon>
        <taxon>Bacillaceae</taxon>
        <taxon>Neobacillus</taxon>
    </lineage>
</organism>
<reference evidence="1 2" key="1">
    <citation type="submission" date="2018-07" db="EMBL/GenBank/DDBJ databases">
        <title>Bacillus sp. YLB-04 draft genome sequence.</title>
        <authorList>
            <person name="Yu L."/>
            <person name="Tang X."/>
        </authorList>
    </citation>
    <scope>NUCLEOTIDE SEQUENCE [LARGE SCALE GENOMIC DNA]</scope>
    <source>
        <strain evidence="1 2">YLB-04</strain>
    </source>
</reference>